<feature type="domain" description="RXYLT1 C-terminal" evidence="2">
    <location>
        <begin position="220"/>
        <end position="379"/>
    </location>
</feature>
<proteinExistence type="predicted"/>
<keyword evidence="4" id="KW-1185">Reference proteome</keyword>
<feature type="chain" id="PRO_5040958322" description="RXYLT1 C-terminal domain-containing protein" evidence="1">
    <location>
        <begin position="21"/>
        <end position="381"/>
    </location>
</feature>
<sequence length="381" mass="42846">MMLSLLLLLLLSFAAVAVRSYDLYQLIPQPPELESKPKLVKYSPYTADLSVVFHASRAIDVEYLYLYINYIHSYIKKQKPTYVICLTGETQDPGMYIPNGRTILITNQHTRPVIGLDQYSNLYHQRCTSCSLGLIHLNHELTPLPRDSYNSTALVETYNTKFSYVFRNYYSPDLCRNLTSPTSSNSTATCIPLGPCNIGVNLTSSPPPTCSTPTCPSHLSPPSPRPHLCSFIGNLDSPPSRSLLPSVSPPCSLHSSHNLMGTGLVDVPYSSLLNSSKLCLLPSGNNFETFRIYEVLEWSCVGVISEDEIGYVDWKDMIQMYTTIPVVDAFVICDNWGEICAQKIKDISDEEYTIKYYMSLKFWEDVKKNVRGEIINKLTSN</sequence>
<evidence type="ECO:0000259" key="2">
    <source>
        <dbReference type="Pfam" id="PF24785"/>
    </source>
</evidence>
<feature type="signal peptide" evidence="1">
    <location>
        <begin position="1"/>
        <end position="20"/>
    </location>
</feature>
<dbReference type="AlphaFoldDB" id="A0A9W7FNX3"/>
<evidence type="ECO:0000313" key="4">
    <source>
        <dbReference type="Proteomes" id="UP001165160"/>
    </source>
</evidence>
<gene>
    <name evidence="3" type="ORF">TrVE_jg5286</name>
</gene>
<organism evidence="3 4">
    <name type="scientific">Triparma verrucosa</name>
    <dbReference type="NCBI Taxonomy" id="1606542"/>
    <lineage>
        <taxon>Eukaryota</taxon>
        <taxon>Sar</taxon>
        <taxon>Stramenopiles</taxon>
        <taxon>Ochrophyta</taxon>
        <taxon>Bolidophyceae</taxon>
        <taxon>Parmales</taxon>
        <taxon>Triparmaceae</taxon>
        <taxon>Triparma</taxon>
    </lineage>
</organism>
<keyword evidence="1" id="KW-0732">Signal</keyword>
<reference evidence="4" key="1">
    <citation type="journal article" date="2023" name="Commun. Biol.">
        <title>Genome analysis of Parmales, the sister group of diatoms, reveals the evolutionary specialization of diatoms from phago-mixotrophs to photoautotrophs.</title>
        <authorList>
            <person name="Ban H."/>
            <person name="Sato S."/>
            <person name="Yoshikawa S."/>
            <person name="Yamada K."/>
            <person name="Nakamura Y."/>
            <person name="Ichinomiya M."/>
            <person name="Sato N."/>
            <person name="Blanc-Mathieu R."/>
            <person name="Endo H."/>
            <person name="Kuwata A."/>
            <person name="Ogata H."/>
        </authorList>
    </citation>
    <scope>NUCLEOTIDE SEQUENCE [LARGE SCALE GENOMIC DNA]</scope>
    <source>
        <strain evidence="4">NIES 3699</strain>
    </source>
</reference>
<accession>A0A9W7FNX3</accession>
<dbReference type="Pfam" id="PF24785">
    <property type="entry name" value="RXYLT1_C"/>
    <property type="match status" value="1"/>
</dbReference>
<evidence type="ECO:0000313" key="3">
    <source>
        <dbReference type="EMBL" id="GMI15421.1"/>
    </source>
</evidence>
<dbReference type="InterPro" id="IPR057538">
    <property type="entry name" value="RXYLT1_C"/>
</dbReference>
<evidence type="ECO:0000256" key="1">
    <source>
        <dbReference type="SAM" id="SignalP"/>
    </source>
</evidence>
<name>A0A9W7FNX3_9STRA</name>
<dbReference type="Proteomes" id="UP001165160">
    <property type="component" value="Unassembled WGS sequence"/>
</dbReference>
<dbReference type="EMBL" id="BRXX01000519">
    <property type="protein sequence ID" value="GMI15421.1"/>
    <property type="molecule type" value="Genomic_DNA"/>
</dbReference>
<comment type="caution">
    <text evidence="3">The sequence shown here is derived from an EMBL/GenBank/DDBJ whole genome shotgun (WGS) entry which is preliminary data.</text>
</comment>
<protein>
    <recommendedName>
        <fullName evidence="2">RXYLT1 C-terminal domain-containing protein</fullName>
    </recommendedName>
</protein>